<keyword evidence="15" id="KW-1185">Reference proteome</keyword>
<name>A0AA88R0Z6_9ASTE</name>
<dbReference type="CDD" id="cd22842">
    <property type="entry name" value="Gal_Rha_Lectin_BGal"/>
    <property type="match status" value="1"/>
</dbReference>
<comment type="similarity">
    <text evidence="3 11">Belongs to the glycosyl hydrolase 35 family.</text>
</comment>
<dbReference type="EMBL" id="JAVXUO010002885">
    <property type="protein sequence ID" value="KAK2968740.1"/>
    <property type="molecule type" value="Genomic_DNA"/>
</dbReference>
<dbReference type="InterPro" id="IPR031330">
    <property type="entry name" value="Gly_Hdrlase_35_cat"/>
</dbReference>
<keyword evidence="6" id="KW-0964">Secreted</keyword>
<dbReference type="InterPro" id="IPR008979">
    <property type="entry name" value="Galactose-bd-like_sf"/>
</dbReference>
<keyword evidence="10" id="KW-0326">Glycosidase</keyword>
<dbReference type="EC" id="3.2.1.23" evidence="4"/>
<dbReference type="Gene3D" id="3.20.20.80">
    <property type="entry name" value="Glycosidases"/>
    <property type="match status" value="1"/>
</dbReference>
<feature type="signal peptide" evidence="12">
    <location>
        <begin position="1"/>
        <end position="27"/>
    </location>
</feature>
<dbReference type="GO" id="GO:0005975">
    <property type="term" value="P:carbohydrate metabolic process"/>
    <property type="evidence" value="ECO:0007669"/>
    <property type="project" value="InterPro"/>
</dbReference>
<feature type="domain" description="SUEL-type lectin" evidence="13">
    <location>
        <begin position="761"/>
        <end position="847"/>
    </location>
</feature>
<dbReference type="PROSITE" id="PS50228">
    <property type="entry name" value="SUEL_LECTIN"/>
    <property type="match status" value="1"/>
</dbReference>
<evidence type="ECO:0000256" key="1">
    <source>
        <dbReference type="ARBA" id="ARBA00001412"/>
    </source>
</evidence>
<evidence type="ECO:0000313" key="14">
    <source>
        <dbReference type="EMBL" id="KAK2968740.1"/>
    </source>
</evidence>
<accession>A0AA88R0Z6</accession>
<protein>
    <recommendedName>
        <fullName evidence="4">beta-galactosidase</fullName>
        <ecNumber evidence="4">3.2.1.23</ecNumber>
    </recommendedName>
</protein>
<dbReference type="InterPro" id="IPR000922">
    <property type="entry name" value="Lectin_gal-bd_dom"/>
</dbReference>
<evidence type="ECO:0000256" key="4">
    <source>
        <dbReference type="ARBA" id="ARBA00012756"/>
    </source>
</evidence>
<feature type="chain" id="PRO_5041719149" description="beta-galactosidase" evidence="12">
    <location>
        <begin position="28"/>
        <end position="865"/>
    </location>
</feature>
<dbReference type="Proteomes" id="UP001187471">
    <property type="component" value="Unassembled WGS sequence"/>
</dbReference>
<dbReference type="Pfam" id="PF17834">
    <property type="entry name" value="GHD"/>
    <property type="match status" value="1"/>
</dbReference>
<dbReference type="PRINTS" id="PR00742">
    <property type="entry name" value="GLHYDRLASE35"/>
</dbReference>
<dbReference type="FunFam" id="3.20.20.80:FF:000098">
    <property type="entry name" value="Beta-galactosidase"/>
    <property type="match status" value="1"/>
</dbReference>
<dbReference type="InterPro" id="IPR043159">
    <property type="entry name" value="Lectin_gal-bd_sf"/>
</dbReference>
<dbReference type="InterPro" id="IPR041392">
    <property type="entry name" value="GHD"/>
</dbReference>
<keyword evidence="5" id="KW-0052">Apoplast</keyword>
<dbReference type="GO" id="GO:0004565">
    <property type="term" value="F:beta-galactosidase activity"/>
    <property type="evidence" value="ECO:0007669"/>
    <property type="project" value="UniProtKB-EC"/>
</dbReference>
<comment type="subcellular location">
    <subcellularLocation>
        <location evidence="2">Secreted</location>
        <location evidence="2">Extracellular space</location>
        <location evidence="2">Apoplast</location>
    </subcellularLocation>
</comment>
<dbReference type="Gene3D" id="2.60.120.260">
    <property type="entry name" value="Galactose-binding domain-like"/>
    <property type="match status" value="1"/>
</dbReference>
<dbReference type="GO" id="GO:0048046">
    <property type="term" value="C:apoplast"/>
    <property type="evidence" value="ECO:0007669"/>
    <property type="project" value="UniProtKB-SubCell"/>
</dbReference>
<dbReference type="Gene3D" id="2.60.120.740">
    <property type="match status" value="1"/>
</dbReference>
<dbReference type="InterPro" id="IPR048913">
    <property type="entry name" value="BetaGal_gal-bd"/>
</dbReference>
<dbReference type="AlphaFoldDB" id="A0AA88R0Z6"/>
<gene>
    <name evidence="14" type="ORF">RJ640_020376</name>
</gene>
<evidence type="ECO:0000313" key="15">
    <source>
        <dbReference type="Proteomes" id="UP001187471"/>
    </source>
</evidence>
<dbReference type="SUPFAM" id="SSF51445">
    <property type="entry name" value="(Trans)glycosidases"/>
    <property type="match status" value="1"/>
</dbReference>
<dbReference type="PANTHER" id="PTHR23421">
    <property type="entry name" value="BETA-GALACTOSIDASE RELATED"/>
    <property type="match status" value="1"/>
</dbReference>
<dbReference type="Pfam" id="PF02140">
    <property type="entry name" value="SUEL_Lectin"/>
    <property type="match status" value="1"/>
</dbReference>
<proteinExistence type="inferred from homology"/>
<keyword evidence="7 12" id="KW-0732">Signal</keyword>
<evidence type="ECO:0000256" key="10">
    <source>
        <dbReference type="ARBA" id="ARBA00023295"/>
    </source>
</evidence>
<evidence type="ECO:0000259" key="13">
    <source>
        <dbReference type="PROSITE" id="PS50228"/>
    </source>
</evidence>
<dbReference type="SUPFAM" id="SSF49785">
    <property type="entry name" value="Galactose-binding domain-like"/>
    <property type="match status" value="2"/>
</dbReference>
<comment type="catalytic activity">
    <reaction evidence="1">
        <text>Hydrolysis of terminal non-reducing beta-D-galactose residues in beta-D-galactosides.</text>
        <dbReference type="EC" id="3.2.1.23"/>
    </reaction>
</comment>
<evidence type="ECO:0000256" key="2">
    <source>
        <dbReference type="ARBA" id="ARBA00004271"/>
    </source>
</evidence>
<dbReference type="Pfam" id="PF01301">
    <property type="entry name" value="Glyco_hydro_35"/>
    <property type="match status" value="1"/>
</dbReference>
<evidence type="ECO:0000256" key="11">
    <source>
        <dbReference type="RuleBase" id="RU003679"/>
    </source>
</evidence>
<evidence type="ECO:0000256" key="8">
    <source>
        <dbReference type="ARBA" id="ARBA00022801"/>
    </source>
</evidence>
<evidence type="ECO:0000256" key="5">
    <source>
        <dbReference type="ARBA" id="ARBA00022523"/>
    </source>
</evidence>
<evidence type="ECO:0000256" key="9">
    <source>
        <dbReference type="ARBA" id="ARBA00023180"/>
    </source>
</evidence>
<evidence type="ECO:0000256" key="6">
    <source>
        <dbReference type="ARBA" id="ARBA00022525"/>
    </source>
</evidence>
<dbReference type="GO" id="GO:0030246">
    <property type="term" value="F:carbohydrate binding"/>
    <property type="evidence" value="ECO:0007669"/>
    <property type="project" value="InterPro"/>
</dbReference>
<organism evidence="14 15">
    <name type="scientific">Escallonia rubra</name>
    <dbReference type="NCBI Taxonomy" id="112253"/>
    <lineage>
        <taxon>Eukaryota</taxon>
        <taxon>Viridiplantae</taxon>
        <taxon>Streptophyta</taxon>
        <taxon>Embryophyta</taxon>
        <taxon>Tracheophyta</taxon>
        <taxon>Spermatophyta</taxon>
        <taxon>Magnoliopsida</taxon>
        <taxon>eudicotyledons</taxon>
        <taxon>Gunneridae</taxon>
        <taxon>Pentapetalae</taxon>
        <taxon>asterids</taxon>
        <taxon>campanulids</taxon>
        <taxon>Escalloniales</taxon>
        <taxon>Escalloniaceae</taxon>
        <taxon>Escallonia</taxon>
    </lineage>
</organism>
<evidence type="ECO:0000256" key="3">
    <source>
        <dbReference type="ARBA" id="ARBA00009809"/>
    </source>
</evidence>
<reference evidence="14" key="1">
    <citation type="submission" date="2022-12" db="EMBL/GenBank/DDBJ databases">
        <title>Draft genome assemblies for two species of Escallonia (Escalloniales).</title>
        <authorList>
            <person name="Chanderbali A."/>
            <person name="Dervinis C."/>
            <person name="Anghel I."/>
            <person name="Soltis D."/>
            <person name="Soltis P."/>
            <person name="Zapata F."/>
        </authorList>
    </citation>
    <scope>NUCLEOTIDE SEQUENCE</scope>
    <source>
        <strain evidence="14">UCBG92.1500</strain>
        <tissue evidence="14">Leaf</tissue>
    </source>
</reference>
<keyword evidence="8" id="KW-0378">Hydrolase</keyword>
<dbReference type="Pfam" id="PF21467">
    <property type="entry name" value="BetaGal_gal-bd"/>
    <property type="match status" value="1"/>
</dbReference>
<keyword evidence="9" id="KW-0325">Glycoprotein</keyword>
<dbReference type="FunFam" id="2.60.120.260:FF:000142">
    <property type="entry name" value="Beta-galactosidase"/>
    <property type="match status" value="1"/>
</dbReference>
<feature type="non-terminal residue" evidence="14">
    <location>
        <position position="1"/>
    </location>
</feature>
<evidence type="ECO:0000256" key="7">
    <source>
        <dbReference type="ARBA" id="ARBA00022729"/>
    </source>
</evidence>
<dbReference type="InterPro" id="IPR017853">
    <property type="entry name" value="GH"/>
</dbReference>
<evidence type="ECO:0000256" key="12">
    <source>
        <dbReference type="SAM" id="SignalP"/>
    </source>
</evidence>
<dbReference type="InterPro" id="IPR001944">
    <property type="entry name" value="Glycoside_Hdrlase_35"/>
</dbReference>
<sequence>MGYSCSCCWFSVWSILCFFYFWASVATQVSYDRRAVIIDGERKIIISGSIHYPRSTPEMWPSLIQKSKSGGLNTIETYVFWNAHEPQRRQYDFSGNLDLVRFLKTIQEQSLYAILRIGPYICAEWNYGGLPVWLRNLPGTRIRTYNEVFMNEMKNFTTTIVNMLKHENLFASQGGPIILSQCKLMFFLADVSLCAIQIENEYGDIIRSYGEDGRTYINWCAQFAESLDIGVPWLMCRERDAPPPMLEGCDGWYCDQFYPKNSSTPKIWSENWTGWFNVWGGKDPHRTAEDVAFAVARFYQYGGTLHNYYMYHGGTNFGRTAGGPYIATTYDYDAPLDEYGNLNQPKWGHLRQLHLLIMSMEKILTYGDVRNVEYGHMMTATTFAYDGQRICFFGNANERNDITITFEGHKYTVPAWSVSILLDCNNEVYNTARVNSQTSIMVKRPSEAANMEWSWRKEKIEHMESQPLRGRSFYSAKQLLDQKVVTNDTSDYLWYMTSVDIDGNDPVWARVVTLQVHTGGHVVHAFVNGKHVGNVTLTFLRSQWAKNTEFKFVFERNVKMHNGTNIVSLLSVTVGLPNSGANYETIEHGVIGPVKLLGMSNQERDLSTNTWLYRVGLDGEENRFYEDNADDNWHLENLPSHEMFVWYKTNFESPKGEDPVVLDLLSLGKGTAWVNGKNIGRYWPSYLSDEDGCPSSCDYRGAYNPNKCSTNCGRSSQRWYHVPRSFLRDEGNSLVLFEEFGGNPEFLDVQTITTGKVCAHVHEGNTLELSCQGGKPLSDISFASFGDPKGSCGSFEKGSCESPNSLSVVRNACIGKDSCSVTVVEQNFEASGCRSIKRSLAVEATQLEQESQQGELEAHGLDTTK</sequence>
<comment type="caution">
    <text evidence="14">The sequence shown here is derived from an EMBL/GenBank/DDBJ whole genome shotgun (WGS) entry which is preliminary data.</text>
</comment>